<reference evidence="8 9" key="2">
    <citation type="submission" date="2018-12" db="EMBL/GenBank/DDBJ databases">
        <authorList>
            <consortium name="Pathogen Informatics"/>
        </authorList>
    </citation>
    <scope>NUCLEOTIDE SEQUENCE [LARGE SCALE GENOMIC DNA]</scope>
    <source>
        <strain evidence="8 9">NCTC13652</strain>
    </source>
</reference>
<evidence type="ECO:0000313" key="7">
    <source>
        <dbReference type="EMBL" id="AZZ39765.1"/>
    </source>
</evidence>
<dbReference type="Pfam" id="PF01810">
    <property type="entry name" value="LysE"/>
    <property type="match status" value="1"/>
</dbReference>
<dbReference type="EMBL" id="CP025570">
    <property type="protein sequence ID" value="AZZ39765.1"/>
    <property type="molecule type" value="Genomic_DNA"/>
</dbReference>
<gene>
    <name evidence="8" type="primary">rhtB</name>
    <name evidence="7" type="ORF">C0Z10_08380</name>
    <name evidence="8" type="ORF">NCTC13652_00676</name>
</gene>
<dbReference type="KEGG" id="aji:C0Z10_08380"/>
<evidence type="ECO:0000313" key="8">
    <source>
        <dbReference type="EMBL" id="VEI02499.1"/>
    </source>
</evidence>
<dbReference type="InterPro" id="IPR001123">
    <property type="entry name" value="LeuE-type"/>
</dbReference>
<keyword evidence="9" id="KW-1185">Reference proteome</keyword>
<feature type="transmembrane region" description="Helical" evidence="6">
    <location>
        <begin position="6"/>
        <end position="29"/>
    </location>
</feature>
<evidence type="ECO:0000313" key="10">
    <source>
        <dbReference type="Proteomes" id="UP000285875"/>
    </source>
</evidence>
<feature type="transmembrane region" description="Helical" evidence="6">
    <location>
        <begin position="41"/>
        <end position="65"/>
    </location>
</feature>
<feature type="transmembrane region" description="Helical" evidence="6">
    <location>
        <begin position="117"/>
        <end position="139"/>
    </location>
</feature>
<keyword evidence="5 6" id="KW-0472">Membrane</keyword>
<feature type="transmembrane region" description="Helical" evidence="6">
    <location>
        <begin position="145"/>
        <end position="167"/>
    </location>
</feature>
<evidence type="ECO:0000256" key="1">
    <source>
        <dbReference type="ARBA" id="ARBA00004651"/>
    </source>
</evidence>
<accession>A0A3Q9ULF3</accession>
<dbReference type="Proteomes" id="UP000285875">
    <property type="component" value="Chromosome"/>
</dbReference>
<feature type="transmembrane region" description="Helical" evidence="6">
    <location>
        <begin position="188"/>
        <end position="206"/>
    </location>
</feature>
<evidence type="ECO:0000256" key="6">
    <source>
        <dbReference type="SAM" id="Phobius"/>
    </source>
</evidence>
<name>A0A3Q9ULF3_9ACTN</name>
<dbReference type="GO" id="GO:0005886">
    <property type="term" value="C:plasma membrane"/>
    <property type="evidence" value="ECO:0007669"/>
    <property type="project" value="UniProtKB-SubCell"/>
</dbReference>
<keyword evidence="4 6" id="KW-1133">Transmembrane helix</keyword>
<protein>
    <submittedName>
        <fullName evidence="8">Homoserine/homoserine lactone efflux protein</fullName>
    </submittedName>
    <submittedName>
        <fullName evidence="7">LysE family translocator</fullName>
    </submittedName>
</protein>
<keyword evidence="3 6" id="KW-0812">Transmembrane</keyword>
<dbReference type="EMBL" id="LR134473">
    <property type="protein sequence ID" value="VEI02499.1"/>
    <property type="molecule type" value="Genomic_DNA"/>
</dbReference>
<dbReference type="PANTHER" id="PTHR30086">
    <property type="entry name" value="ARGININE EXPORTER PROTEIN ARGO"/>
    <property type="match status" value="1"/>
</dbReference>
<dbReference type="GeneID" id="82883481"/>
<feature type="transmembrane region" description="Helical" evidence="6">
    <location>
        <begin position="71"/>
        <end position="89"/>
    </location>
</feature>
<organism evidence="7 10">
    <name type="scientific">Acidipropionibacterium jensenii</name>
    <dbReference type="NCBI Taxonomy" id="1749"/>
    <lineage>
        <taxon>Bacteria</taxon>
        <taxon>Bacillati</taxon>
        <taxon>Actinomycetota</taxon>
        <taxon>Actinomycetes</taxon>
        <taxon>Propionibacteriales</taxon>
        <taxon>Propionibacteriaceae</taxon>
        <taxon>Acidipropionibacterium</taxon>
    </lineage>
</organism>
<dbReference type="Proteomes" id="UP000277858">
    <property type="component" value="Chromosome"/>
</dbReference>
<dbReference type="PIRSF" id="PIRSF006324">
    <property type="entry name" value="LeuE"/>
    <property type="match status" value="1"/>
</dbReference>
<reference evidence="7" key="3">
    <citation type="journal article" date="2019" name="Microorganisms">
        <title>Red-Brown Pigmentation of Acidipropionibacterium jensenii Is Tied to Haemolytic Activity and cyl-Like Gene Cluster.</title>
        <authorList>
            <person name="Deptula P."/>
            <person name="Loivamaa I."/>
            <person name="Smolander O.P."/>
            <person name="Laine P."/>
            <person name="Roberts R.J."/>
            <person name="Piironen V."/>
            <person name="Paulin L."/>
            <person name="Savijoki K."/>
            <person name="Auvinen P."/>
            <person name="Varmanen P."/>
        </authorList>
    </citation>
    <scope>NUCLEOTIDE SEQUENCE</scope>
    <source>
        <strain evidence="7">JS280</strain>
    </source>
</reference>
<dbReference type="AlphaFoldDB" id="A0A3Q9ULF3"/>
<evidence type="ECO:0000313" key="9">
    <source>
        <dbReference type="Proteomes" id="UP000277858"/>
    </source>
</evidence>
<dbReference type="GO" id="GO:0015171">
    <property type="term" value="F:amino acid transmembrane transporter activity"/>
    <property type="evidence" value="ECO:0007669"/>
    <property type="project" value="TreeGrafter"/>
</dbReference>
<reference evidence="10" key="1">
    <citation type="submission" date="2017-12" db="EMBL/GenBank/DDBJ databases">
        <title>Whole genome sequencing of Acidipropionibacterium jensenii strains JS279 and JS280.</title>
        <authorList>
            <person name="Deptula P."/>
            <person name="Laine P."/>
            <person name="Smolander O.-P."/>
            <person name="Paulin L."/>
            <person name="Auvinen P."/>
            <person name="Varmanen P."/>
        </authorList>
    </citation>
    <scope>NUCLEOTIDE SEQUENCE [LARGE SCALE GENOMIC DNA]</scope>
    <source>
        <strain evidence="10">JS280</strain>
    </source>
</reference>
<sequence>MIPAGSLLAYIAAAALLSWIPGPSVLFIVGRSIAHGRRAGLLTVLGTDLGLLVLALAVAFGVGPLMAASETAYWVIKFVGAGYLIYLGVQTIRHRRAGGDGDVGAPGEMRALFGKSFVVGVTNPKTLAICTALFPQFVVRGAGPVPLQMAIFAVIFWILAMTADCLWALASGTARAWFARSPRRQQDLAAGGGVLMVGLGGILALTHSS</sequence>
<evidence type="ECO:0000256" key="4">
    <source>
        <dbReference type="ARBA" id="ARBA00022989"/>
    </source>
</evidence>
<evidence type="ECO:0000256" key="3">
    <source>
        <dbReference type="ARBA" id="ARBA00022692"/>
    </source>
</evidence>
<evidence type="ECO:0000256" key="2">
    <source>
        <dbReference type="ARBA" id="ARBA00022475"/>
    </source>
</evidence>
<keyword evidence="2" id="KW-1003">Cell membrane</keyword>
<dbReference type="STRING" id="1122997.GCA_000425285_01509"/>
<dbReference type="PANTHER" id="PTHR30086:SF20">
    <property type="entry name" value="ARGININE EXPORTER PROTEIN ARGO-RELATED"/>
    <property type="match status" value="1"/>
</dbReference>
<proteinExistence type="predicted"/>
<dbReference type="OrthoDB" id="3175972at2"/>
<evidence type="ECO:0000256" key="5">
    <source>
        <dbReference type="ARBA" id="ARBA00023136"/>
    </source>
</evidence>
<comment type="subcellular location">
    <subcellularLocation>
        <location evidence="1">Cell membrane</location>
        <topology evidence="1">Multi-pass membrane protein</topology>
    </subcellularLocation>
</comment>
<dbReference type="RefSeq" id="WP_028703095.1">
    <property type="nucleotide sequence ID" value="NZ_CP025570.1"/>
</dbReference>